<dbReference type="EMBL" id="NRSG01000058">
    <property type="protein sequence ID" value="MBK1658603.1"/>
    <property type="molecule type" value="Genomic_DNA"/>
</dbReference>
<dbReference type="Pfam" id="PF07228">
    <property type="entry name" value="SpoIIE"/>
    <property type="match status" value="1"/>
</dbReference>
<gene>
    <name evidence="5" type="ORF">CKO45_10200</name>
</gene>
<dbReference type="PROSITE" id="PS50885">
    <property type="entry name" value="HAMP"/>
    <property type="match status" value="1"/>
</dbReference>
<dbReference type="Gene3D" id="6.10.340.10">
    <property type="match status" value="1"/>
</dbReference>
<dbReference type="InterPro" id="IPR052016">
    <property type="entry name" value="Bact_Sigma-Reg"/>
</dbReference>
<comment type="caution">
    <text evidence="5">The sequence shown here is derived from an EMBL/GenBank/DDBJ whole genome shotgun (WGS) entry which is preliminary data.</text>
</comment>
<dbReference type="SMART" id="SM00304">
    <property type="entry name" value="HAMP"/>
    <property type="match status" value="2"/>
</dbReference>
<name>A0ABS1CW50_9PROT</name>
<keyword evidence="3" id="KW-0812">Transmembrane</keyword>
<keyword evidence="3" id="KW-1133">Transmembrane helix</keyword>
<evidence type="ECO:0000256" key="2">
    <source>
        <dbReference type="SAM" id="Coils"/>
    </source>
</evidence>
<dbReference type="SMART" id="SM00331">
    <property type="entry name" value="PP2C_SIG"/>
    <property type="match status" value="1"/>
</dbReference>
<proteinExistence type="predicted"/>
<keyword evidence="2" id="KW-0175">Coiled coil</keyword>
<feature type="coiled-coil region" evidence="2">
    <location>
        <begin position="246"/>
        <end position="273"/>
    </location>
</feature>
<dbReference type="SUPFAM" id="SSF158472">
    <property type="entry name" value="HAMP domain-like"/>
    <property type="match status" value="1"/>
</dbReference>
<feature type="domain" description="HAMP" evidence="4">
    <location>
        <begin position="113"/>
        <end position="166"/>
    </location>
</feature>
<dbReference type="PANTHER" id="PTHR43156">
    <property type="entry name" value="STAGE II SPORULATION PROTEIN E-RELATED"/>
    <property type="match status" value="1"/>
</dbReference>
<keyword evidence="1" id="KW-0378">Hydrolase</keyword>
<organism evidence="5 6">
    <name type="scientific">Paracraurococcus ruber</name>
    <dbReference type="NCBI Taxonomy" id="77675"/>
    <lineage>
        <taxon>Bacteria</taxon>
        <taxon>Pseudomonadati</taxon>
        <taxon>Pseudomonadota</taxon>
        <taxon>Alphaproteobacteria</taxon>
        <taxon>Acetobacterales</taxon>
        <taxon>Roseomonadaceae</taxon>
        <taxon>Paracraurococcus</taxon>
    </lineage>
</organism>
<keyword evidence="3" id="KW-0472">Membrane</keyword>
<evidence type="ECO:0000313" key="6">
    <source>
        <dbReference type="Proteomes" id="UP000697995"/>
    </source>
</evidence>
<evidence type="ECO:0000256" key="3">
    <source>
        <dbReference type="SAM" id="Phobius"/>
    </source>
</evidence>
<dbReference type="Gene3D" id="3.60.40.10">
    <property type="entry name" value="PPM-type phosphatase domain"/>
    <property type="match status" value="1"/>
</dbReference>
<protein>
    <recommendedName>
        <fullName evidence="4">HAMP domain-containing protein</fullName>
    </recommendedName>
</protein>
<reference evidence="5 6" key="1">
    <citation type="journal article" date="2020" name="Microorganisms">
        <title>Osmotic Adaptation and Compatible Solute Biosynthesis of Phototrophic Bacteria as Revealed from Genome Analyses.</title>
        <authorList>
            <person name="Imhoff J.F."/>
            <person name="Rahn T."/>
            <person name="Kunzel S."/>
            <person name="Keller A."/>
            <person name="Neulinger S.C."/>
        </authorList>
    </citation>
    <scope>NUCLEOTIDE SEQUENCE [LARGE SCALE GENOMIC DNA]</scope>
    <source>
        <strain evidence="5 6">DSM 15382</strain>
    </source>
</reference>
<keyword evidence="6" id="KW-1185">Reference proteome</keyword>
<dbReference type="Proteomes" id="UP000697995">
    <property type="component" value="Unassembled WGS sequence"/>
</dbReference>
<dbReference type="PANTHER" id="PTHR43156:SF2">
    <property type="entry name" value="STAGE II SPORULATION PROTEIN E"/>
    <property type="match status" value="1"/>
</dbReference>
<accession>A0ABS1CW50</accession>
<evidence type="ECO:0000259" key="4">
    <source>
        <dbReference type="PROSITE" id="PS50885"/>
    </source>
</evidence>
<dbReference type="InterPro" id="IPR003660">
    <property type="entry name" value="HAMP_dom"/>
</dbReference>
<evidence type="ECO:0000313" key="5">
    <source>
        <dbReference type="EMBL" id="MBK1658603.1"/>
    </source>
</evidence>
<sequence>LDRAAAATGAVPILTDAEGRLLAAPAQAGALAGMAERLRGIEPGTVALAAGERVVAIGTVPLTDASGQVIGARRWLADVTDRRWGQDGGALLAGAALLAAALLLAAILALWLRQAFRPLEMMLAAQAALAEGDLTVELPGQDRDEEIGRAARALAVFRDGAVALRRRLRADARHRDLRLRFIEAQLGALAETLDAGERRAMQRDLDRVLAAARGGGDGAAGMDALALAFRALAERVRSQHQSLRALIAEQDDALAAKSRMEQLERELSAVAAMQSRLLPPAMPAESGVAVAGRLLQGAQFGGDFQDAFWLDAPGGRLAVFVGSVRGSGLGAAFLAISARALIRAIAPQSGSPGEALSRVSDLLLRDNDQRMEVTGFLGVLDLRAQVLVAARAAAPPPVLLLRPGEARVLEVPGAPPLGLQPRLKVPEVTLDLPARAALVAVSRGVPEAVLRGAPLGQDGLRGLLADAPDLAPDALVARLLDRLAAPDAARAGDASVLVARPDAAKALGGP</sequence>
<feature type="non-terminal residue" evidence="5">
    <location>
        <position position="1"/>
    </location>
</feature>
<dbReference type="RefSeq" id="WP_200305549.1">
    <property type="nucleotide sequence ID" value="NZ_NRSG01000058.1"/>
</dbReference>
<dbReference type="InterPro" id="IPR001932">
    <property type="entry name" value="PPM-type_phosphatase-like_dom"/>
</dbReference>
<feature type="transmembrane region" description="Helical" evidence="3">
    <location>
        <begin position="90"/>
        <end position="112"/>
    </location>
</feature>
<evidence type="ECO:0000256" key="1">
    <source>
        <dbReference type="ARBA" id="ARBA00022801"/>
    </source>
</evidence>
<dbReference type="InterPro" id="IPR036457">
    <property type="entry name" value="PPM-type-like_dom_sf"/>
</dbReference>